<reference evidence="1 2" key="2">
    <citation type="journal article" date="2022" name="Mol. Ecol. Resour.">
        <title>The genomes of chicory, endive, great burdock and yacon provide insights into Asteraceae paleo-polyploidization history and plant inulin production.</title>
        <authorList>
            <person name="Fan W."/>
            <person name="Wang S."/>
            <person name="Wang H."/>
            <person name="Wang A."/>
            <person name="Jiang F."/>
            <person name="Liu H."/>
            <person name="Zhao H."/>
            <person name="Xu D."/>
            <person name="Zhang Y."/>
        </authorList>
    </citation>
    <scope>NUCLEOTIDE SEQUENCE [LARGE SCALE GENOMIC DNA]</scope>
    <source>
        <strain evidence="2">cv. Yunnan</strain>
        <tissue evidence="1">Leaves</tissue>
    </source>
</reference>
<accession>A0ACB9EQY7</accession>
<dbReference type="Proteomes" id="UP001056120">
    <property type="component" value="Linkage Group LG17"/>
</dbReference>
<sequence length="350" mass="39371">MDLVNIFMNLAAPPFTFFAMLLFLPPWTFFKFCLRILRTVFSEDVSGKVVLITGASSGIGEHLAYEYASRGARLALSARREDLLRRVADRCLQIGSPDVIVIRTDVSDAHDCKRTVDQTVHHFKRLDHLVNNAGISQVCMLEEADEITNLRPVMDINFWGSVYTTKFAAPHLRNCGGRIIVLSSSASWIPLPRMSLYNASKAALVQFYETMRVEFGSDVKITIVTPGFIESELTQGKFLSHEGKMVVDHVTRDMQVNLSPVGKVETTARAIVKQALRGERYVTEPSWMKMSYVWKVLWPEAVEWVNRLMCMTTIGGESRHDTVGKRIMDMVGGRGILYPASIQSSEIKSD</sequence>
<protein>
    <submittedName>
        <fullName evidence="1">Uncharacterized protein</fullName>
    </submittedName>
</protein>
<keyword evidence="2" id="KW-1185">Reference proteome</keyword>
<evidence type="ECO:0000313" key="2">
    <source>
        <dbReference type="Proteomes" id="UP001056120"/>
    </source>
</evidence>
<proteinExistence type="predicted"/>
<dbReference type="EMBL" id="CM042034">
    <property type="protein sequence ID" value="KAI3761439.1"/>
    <property type="molecule type" value="Genomic_DNA"/>
</dbReference>
<comment type="caution">
    <text evidence="1">The sequence shown here is derived from an EMBL/GenBank/DDBJ whole genome shotgun (WGS) entry which is preliminary data.</text>
</comment>
<gene>
    <name evidence="1" type="ORF">L1987_51855</name>
</gene>
<organism evidence="1 2">
    <name type="scientific">Smallanthus sonchifolius</name>
    <dbReference type="NCBI Taxonomy" id="185202"/>
    <lineage>
        <taxon>Eukaryota</taxon>
        <taxon>Viridiplantae</taxon>
        <taxon>Streptophyta</taxon>
        <taxon>Embryophyta</taxon>
        <taxon>Tracheophyta</taxon>
        <taxon>Spermatophyta</taxon>
        <taxon>Magnoliopsida</taxon>
        <taxon>eudicotyledons</taxon>
        <taxon>Gunneridae</taxon>
        <taxon>Pentapetalae</taxon>
        <taxon>asterids</taxon>
        <taxon>campanulids</taxon>
        <taxon>Asterales</taxon>
        <taxon>Asteraceae</taxon>
        <taxon>Asteroideae</taxon>
        <taxon>Heliantheae alliance</taxon>
        <taxon>Millerieae</taxon>
        <taxon>Smallanthus</taxon>
    </lineage>
</organism>
<name>A0ACB9EQY7_9ASTR</name>
<evidence type="ECO:0000313" key="1">
    <source>
        <dbReference type="EMBL" id="KAI3761439.1"/>
    </source>
</evidence>
<reference evidence="2" key="1">
    <citation type="journal article" date="2022" name="Mol. Ecol. Resour.">
        <title>The genomes of chicory, endive, great burdock and yacon provide insights into Asteraceae palaeo-polyploidization history and plant inulin production.</title>
        <authorList>
            <person name="Fan W."/>
            <person name="Wang S."/>
            <person name="Wang H."/>
            <person name="Wang A."/>
            <person name="Jiang F."/>
            <person name="Liu H."/>
            <person name="Zhao H."/>
            <person name="Xu D."/>
            <person name="Zhang Y."/>
        </authorList>
    </citation>
    <scope>NUCLEOTIDE SEQUENCE [LARGE SCALE GENOMIC DNA]</scope>
    <source>
        <strain evidence="2">cv. Yunnan</strain>
    </source>
</reference>